<reference evidence="1" key="1">
    <citation type="journal article" date="2023" name="Plant J.">
        <title>Genome sequences and population genomics provide insights into the demographic history, inbreeding, and mutation load of two 'living fossil' tree species of Dipteronia.</title>
        <authorList>
            <person name="Feng Y."/>
            <person name="Comes H.P."/>
            <person name="Chen J."/>
            <person name="Zhu S."/>
            <person name="Lu R."/>
            <person name="Zhang X."/>
            <person name="Li P."/>
            <person name="Qiu J."/>
            <person name="Olsen K.M."/>
            <person name="Qiu Y."/>
        </authorList>
    </citation>
    <scope>NUCLEOTIDE SEQUENCE</scope>
    <source>
        <strain evidence="1">NBL</strain>
    </source>
</reference>
<dbReference type="PANTHER" id="PTHR35726:SF5">
    <property type="match status" value="1"/>
</dbReference>
<dbReference type="PANTHER" id="PTHR35726">
    <property type="entry name" value="GLUTAMIC ACID-RICH PROTEIN-LIKE"/>
    <property type="match status" value="1"/>
</dbReference>
<accession>A0AAD9ZTZ9</accession>
<protein>
    <submittedName>
        <fullName evidence="1">Uncharacterized protein</fullName>
    </submittedName>
</protein>
<evidence type="ECO:0000313" key="2">
    <source>
        <dbReference type="Proteomes" id="UP001281410"/>
    </source>
</evidence>
<evidence type="ECO:0000313" key="1">
    <source>
        <dbReference type="EMBL" id="KAK3189831.1"/>
    </source>
</evidence>
<sequence>MDMKLQINGVVDVSSFLLVEESADSEADFPTWEMCRDIAAATGGVEDDAESCSCDTATQTLVHHDQGGLDGHEVSGYDVDDDQDNFSDCDDDDDGGELSWRSTRCCKLWLGSYMSTEKGEEEESSCRVGFKRKASEEIVFDTLGFRNLHRINLKRQV</sequence>
<gene>
    <name evidence="1" type="ORF">Dsin_029392</name>
</gene>
<dbReference type="AlphaFoldDB" id="A0AAD9ZTZ9"/>
<dbReference type="Proteomes" id="UP001281410">
    <property type="component" value="Unassembled WGS sequence"/>
</dbReference>
<proteinExistence type="predicted"/>
<keyword evidence="2" id="KW-1185">Reference proteome</keyword>
<organism evidence="1 2">
    <name type="scientific">Dipteronia sinensis</name>
    <dbReference type="NCBI Taxonomy" id="43782"/>
    <lineage>
        <taxon>Eukaryota</taxon>
        <taxon>Viridiplantae</taxon>
        <taxon>Streptophyta</taxon>
        <taxon>Embryophyta</taxon>
        <taxon>Tracheophyta</taxon>
        <taxon>Spermatophyta</taxon>
        <taxon>Magnoliopsida</taxon>
        <taxon>eudicotyledons</taxon>
        <taxon>Gunneridae</taxon>
        <taxon>Pentapetalae</taxon>
        <taxon>rosids</taxon>
        <taxon>malvids</taxon>
        <taxon>Sapindales</taxon>
        <taxon>Sapindaceae</taxon>
        <taxon>Hippocastanoideae</taxon>
        <taxon>Acereae</taxon>
        <taxon>Dipteronia</taxon>
    </lineage>
</organism>
<dbReference type="EMBL" id="JANJYJ010000009">
    <property type="protein sequence ID" value="KAK3189831.1"/>
    <property type="molecule type" value="Genomic_DNA"/>
</dbReference>
<comment type="caution">
    <text evidence="1">The sequence shown here is derived from an EMBL/GenBank/DDBJ whole genome shotgun (WGS) entry which is preliminary data.</text>
</comment>
<name>A0AAD9ZTZ9_9ROSI</name>